<reference evidence="1" key="1">
    <citation type="submission" date="2022-03" db="EMBL/GenBank/DDBJ databases">
        <authorList>
            <person name="Sayadi A."/>
        </authorList>
    </citation>
    <scope>NUCLEOTIDE SEQUENCE</scope>
</reference>
<dbReference type="PANTHER" id="PTHR10773">
    <property type="entry name" value="DNA-DIRECTED RNA POLYMERASES I, II, AND III SUBUNIT RPABC2"/>
    <property type="match status" value="1"/>
</dbReference>
<keyword evidence="2" id="KW-1185">Reference proteome</keyword>
<dbReference type="AlphaFoldDB" id="A0A9P0L1T7"/>
<proteinExistence type="predicted"/>
<evidence type="ECO:0000313" key="1">
    <source>
        <dbReference type="EMBL" id="CAH1987208.1"/>
    </source>
</evidence>
<organism evidence="1 2">
    <name type="scientific">Acanthoscelides obtectus</name>
    <name type="common">Bean weevil</name>
    <name type="synonym">Bruchus obtectus</name>
    <dbReference type="NCBI Taxonomy" id="200917"/>
    <lineage>
        <taxon>Eukaryota</taxon>
        <taxon>Metazoa</taxon>
        <taxon>Ecdysozoa</taxon>
        <taxon>Arthropoda</taxon>
        <taxon>Hexapoda</taxon>
        <taxon>Insecta</taxon>
        <taxon>Pterygota</taxon>
        <taxon>Neoptera</taxon>
        <taxon>Endopterygota</taxon>
        <taxon>Coleoptera</taxon>
        <taxon>Polyphaga</taxon>
        <taxon>Cucujiformia</taxon>
        <taxon>Chrysomeloidea</taxon>
        <taxon>Chrysomelidae</taxon>
        <taxon>Bruchinae</taxon>
        <taxon>Bruchini</taxon>
        <taxon>Acanthoscelides</taxon>
    </lineage>
</organism>
<name>A0A9P0L1T7_ACAOB</name>
<dbReference type="PANTHER" id="PTHR10773:SF19">
    <property type="match status" value="1"/>
</dbReference>
<evidence type="ECO:0000313" key="2">
    <source>
        <dbReference type="Proteomes" id="UP001152888"/>
    </source>
</evidence>
<accession>A0A9P0L1T7</accession>
<gene>
    <name evidence="1" type="ORF">ACAOBT_LOCUS17725</name>
</gene>
<comment type="caution">
    <text evidence="1">The sequence shown here is derived from an EMBL/GenBank/DDBJ whole genome shotgun (WGS) entry which is preliminary data.</text>
</comment>
<protein>
    <submittedName>
        <fullName evidence="1">Uncharacterized protein</fullName>
    </submittedName>
</protein>
<dbReference type="OrthoDB" id="7475343at2759"/>
<sequence length="289" mass="33771">MNILDMKTEEKVDPPRTNDRKTKTACAKCFKAVCSNHRAEICTDCRKKCMQQFTEEDKKEILSKLLSGSSKNEQDTYIQGLKEVKSIQRHRKRSSEDKQERKSNFLYFVRKGSNRISVCKKAFISLHAISHWQVQRLNTLLFAAKCPRDLRGKHNNRPGTICDEWTQKIKEHIEAFPVKVSHYCSKNIRYLDASLDVKKMHNLFIEKYPDLENFVKYEFYLKYFNEIFNLRFGRPQVDVCSECERYGTRLKDANLKENGKRAAASLHCLFVAFEAMYYDAAATNEDAAC</sequence>
<dbReference type="Proteomes" id="UP001152888">
    <property type="component" value="Unassembled WGS sequence"/>
</dbReference>
<dbReference type="EMBL" id="CAKOFQ010007012">
    <property type="protein sequence ID" value="CAH1987208.1"/>
    <property type="molecule type" value="Genomic_DNA"/>
</dbReference>